<name>A0A9P5ZTA1_PLEER</name>
<dbReference type="OrthoDB" id="2971182at2759"/>
<accession>A0A9P5ZTA1</accession>
<feature type="transmembrane region" description="Helical" evidence="1">
    <location>
        <begin position="211"/>
        <end position="233"/>
    </location>
</feature>
<keyword evidence="1" id="KW-0812">Transmembrane</keyword>
<keyword evidence="4" id="KW-1185">Reference proteome</keyword>
<feature type="transmembrane region" description="Helical" evidence="1">
    <location>
        <begin position="99"/>
        <end position="119"/>
    </location>
</feature>
<dbReference type="Pfam" id="PF20152">
    <property type="entry name" value="DUF6534"/>
    <property type="match status" value="1"/>
</dbReference>
<dbReference type="PANTHER" id="PTHR40465">
    <property type="entry name" value="CHROMOSOME 1, WHOLE GENOME SHOTGUN SEQUENCE"/>
    <property type="match status" value="1"/>
</dbReference>
<feature type="transmembrane region" description="Helical" evidence="1">
    <location>
        <begin position="28"/>
        <end position="50"/>
    </location>
</feature>
<evidence type="ECO:0000313" key="3">
    <source>
        <dbReference type="EMBL" id="KAF9493286.1"/>
    </source>
</evidence>
<dbReference type="AlphaFoldDB" id="A0A9P5ZTA1"/>
<dbReference type="Proteomes" id="UP000807025">
    <property type="component" value="Unassembled WGS sequence"/>
</dbReference>
<reference evidence="3" key="1">
    <citation type="submission" date="2020-11" db="EMBL/GenBank/DDBJ databases">
        <authorList>
            <consortium name="DOE Joint Genome Institute"/>
            <person name="Ahrendt S."/>
            <person name="Riley R."/>
            <person name="Andreopoulos W."/>
            <person name="Labutti K."/>
            <person name="Pangilinan J."/>
            <person name="Ruiz-Duenas F.J."/>
            <person name="Barrasa J.M."/>
            <person name="Sanchez-Garcia M."/>
            <person name="Camarero S."/>
            <person name="Miyauchi S."/>
            <person name="Serrano A."/>
            <person name="Linde D."/>
            <person name="Babiker R."/>
            <person name="Drula E."/>
            <person name="Ayuso-Fernandez I."/>
            <person name="Pacheco R."/>
            <person name="Padilla G."/>
            <person name="Ferreira P."/>
            <person name="Barriuso J."/>
            <person name="Kellner H."/>
            <person name="Castanera R."/>
            <person name="Alfaro M."/>
            <person name="Ramirez L."/>
            <person name="Pisabarro A.G."/>
            <person name="Kuo A."/>
            <person name="Tritt A."/>
            <person name="Lipzen A."/>
            <person name="He G."/>
            <person name="Yan M."/>
            <person name="Ng V."/>
            <person name="Cullen D."/>
            <person name="Martin F."/>
            <person name="Rosso M.-N."/>
            <person name="Henrissat B."/>
            <person name="Hibbett D."/>
            <person name="Martinez A.T."/>
            <person name="Grigoriev I.V."/>
        </authorList>
    </citation>
    <scope>NUCLEOTIDE SEQUENCE</scope>
    <source>
        <strain evidence="3">ATCC 90797</strain>
    </source>
</reference>
<evidence type="ECO:0000313" key="4">
    <source>
        <dbReference type="Proteomes" id="UP000807025"/>
    </source>
</evidence>
<proteinExistence type="predicted"/>
<keyword evidence="1" id="KW-0472">Membrane</keyword>
<sequence length="288" mass="32646">MRTAWESSDRTDMATSIFGIFSNTLSPILLGAFLSFPLFGMTIAQTIWYFRRYPEDSTTLKSLIASLFFIDTIQTFATAEASMTIFIRQKISLDYPLGILLHLFFTTVSVAIVRGIYTYRVWIMSEKNRPLLSILILLITCQLVTGIAFDTLQEVQGDASHLHIRVNDILGALSMGNGMACDILISISLVYYLNKWRSEVRRTENIIDRIIVYAAGVGVVTSVFSSLIFITWLALPHQFIFMLFFSIHSKLHVNSFLVTLNARSGLRNKDSSRSEYEDLELYDATKLS</sequence>
<protein>
    <recommendedName>
        <fullName evidence="2">DUF6534 domain-containing protein</fullName>
    </recommendedName>
</protein>
<organism evidence="3 4">
    <name type="scientific">Pleurotus eryngii</name>
    <name type="common">Boletus of the steppes</name>
    <dbReference type="NCBI Taxonomy" id="5323"/>
    <lineage>
        <taxon>Eukaryota</taxon>
        <taxon>Fungi</taxon>
        <taxon>Dikarya</taxon>
        <taxon>Basidiomycota</taxon>
        <taxon>Agaricomycotina</taxon>
        <taxon>Agaricomycetes</taxon>
        <taxon>Agaricomycetidae</taxon>
        <taxon>Agaricales</taxon>
        <taxon>Pleurotineae</taxon>
        <taxon>Pleurotaceae</taxon>
        <taxon>Pleurotus</taxon>
    </lineage>
</organism>
<keyword evidence="1" id="KW-1133">Transmembrane helix</keyword>
<feature type="domain" description="DUF6534" evidence="2">
    <location>
        <begin position="179"/>
        <end position="264"/>
    </location>
</feature>
<dbReference type="InterPro" id="IPR045339">
    <property type="entry name" value="DUF6534"/>
</dbReference>
<feature type="transmembrane region" description="Helical" evidence="1">
    <location>
        <begin position="131"/>
        <end position="149"/>
    </location>
</feature>
<feature type="transmembrane region" description="Helical" evidence="1">
    <location>
        <begin position="169"/>
        <end position="191"/>
    </location>
</feature>
<evidence type="ECO:0000256" key="1">
    <source>
        <dbReference type="SAM" id="Phobius"/>
    </source>
</evidence>
<feature type="transmembrane region" description="Helical" evidence="1">
    <location>
        <begin position="62"/>
        <end position="87"/>
    </location>
</feature>
<comment type="caution">
    <text evidence="3">The sequence shown here is derived from an EMBL/GenBank/DDBJ whole genome shotgun (WGS) entry which is preliminary data.</text>
</comment>
<evidence type="ECO:0000259" key="2">
    <source>
        <dbReference type="Pfam" id="PF20152"/>
    </source>
</evidence>
<dbReference type="EMBL" id="MU154588">
    <property type="protein sequence ID" value="KAF9493286.1"/>
    <property type="molecule type" value="Genomic_DNA"/>
</dbReference>
<dbReference type="PANTHER" id="PTHR40465:SF1">
    <property type="entry name" value="DUF6534 DOMAIN-CONTAINING PROTEIN"/>
    <property type="match status" value="1"/>
</dbReference>
<gene>
    <name evidence="3" type="ORF">BDN71DRAFT_1591196</name>
</gene>